<dbReference type="Gene3D" id="3.30.950.10">
    <property type="entry name" value="Methyltransferase, Cobalt-precorrin-4 Transmethylase, Domain 2"/>
    <property type="match status" value="1"/>
</dbReference>
<comment type="caution">
    <text evidence="8">The sequence shown here is derived from an EMBL/GenBank/DDBJ whole genome shotgun (WGS) entry which is preliminary data.</text>
</comment>
<dbReference type="NCBIfam" id="TIGR00096">
    <property type="entry name" value="16S rRNA (cytidine(1402)-2'-O)-methyltransferase"/>
    <property type="match status" value="1"/>
</dbReference>
<dbReference type="GO" id="GO:0032259">
    <property type="term" value="P:methylation"/>
    <property type="evidence" value="ECO:0007669"/>
    <property type="project" value="UniProtKB-KW"/>
</dbReference>
<keyword evidence="4 6" id="KW-0808">Transferase</keyword>
<dbReference type="Pfam" id="PF00590">
    <property type="entry name" value="TP_methylase"/>
    <property type="match status" value="1"/>
</dbReference>
<evidence type="ECO:0000256" key="5">
    <source>
        <dbReference type="ARBA" id="ARBA00022691"/>
    </source>
</evidence>
<dbReference type="HAMAP" id="MF_01877">
    <property type="entry name" value="16SrRNA_methyltr_I"/>
    <property type="match status" value="1"/>
</dbReference>
<evidence type="ECO:0000256" key="6">
    <source>
        <dbReference type="HAMAP-Rule" id="MF_01877"/>
    </source>
</evidence>
<comment type="catalytic activity">
    <reaction evidence="6">
        <text>cytidine(1402) in 16S rRNA + S-adenosyl-L-methionine = 2'-O-methylcytidine(1402) in 16S rRNA + S-adenosyl-L-homocysteine + H(+)</text>
        <dbReference type="Rhea" id="RHEA:42924"/>
        <dbReference type="Rhea" id="RHEA-COMP:10285"/>
        <dbReference type="Rhea" id="RHEA-COMP:10286"/>
        <dbReference type="ChEBI" id="CHEBI:15378"/>
        <dbReference type="ChEBI" id="CHEBI:57856"/>
        <dbReference type="ChEBI" id="CHEBI:59789"/>
        <dbReference type="ChEBI" id="CHEBI:74495"/>
        <dbReference type="ChEBI" id="CHEBI:82748"/>
        <dbReference type="EC" id="2.1.1.198"/>
    </reaction>
</comment>
<keyword evidence="2 6" id="KW-0698">rRNA processing</keyword>
<evidence type="ECO:0000256" key="2">
    <source>
        <dbReference type="ARBA" id="ARBA00022552"/>
    </source>
</evidence>
<keyword evidence="5 6" id="KW-0949">S-adenosyl-L-methionine</keyword>
<gene>
    <name evidence="6 8" type="primary">rsmI</name>
    <name evidence="8" type="ORF">VB738_09130</name>
</gene>
<dbReference type="InterPro" id="IPR008189">
    <property type="entry name" value="rRNA_ssu_MeTfrase_I"/>
</dbReference>
<reference evidence="8 9" key="1">
    <citation type="submission" date="2023-12" db="EMBL/GenBank/DDBJ databases">
        <title>Baltic Sea Cyanobacteria.</title>
        <authorList>
            <person name="Delbaje E."/>
            <person name="Fewer D.P."/>
            <person name="Shishido T.K."/>
        </authorList>
    </citation>
    <scope>NUCLEOTIDE SEQUENCE [LARGE SCALE GENOMIC DNA]</scope>
    <source>
        <strain evidence="8 9">UHCC 0139</strain>
    </source>
</reference>
<dbReference type="PIRSF" id="PIRSF005917">
    <property type="entry name" value="MTase_YraL"/>
    <property type="match status" value="1"/>
</dbReference>
<keyword evidence="9" id="KW-1185">Reference proteome</keyword>
<dbReference type="InterPro" id="IPR014776">
    <property type="entry name" value="4pyrrole_Mease_sub2"/>
</dbReference>
<protein>
    <recommendedName>
        <fullName evidence="6">Ribosomal RNA small subunit methyltransferase I</fullName>
        <ecNumber evidence="6">2.1.1.198</ecNumber>
    </recommendedName>
    <alternativeName>
        <fullName evidence="6">16S rRNA 2'-O-ribose C1402 methyltransferase</fullName>
    </alternativeName>
    <alternativeName>
        <fullName evidence="6">rRNA (cytidine-2'-O-)-methyltransferase RsmI</fullName>
    </alternativeName>
</protein>
<dbReference type="PANTHER" id="PTHR46111:SF1">
    <property type="entry name" value="RIBOSOMAL RNA SMALL SUBUNIT METHYLTRANSFERASE I"/>
    <property type="match status" value="1"/>
</dbReference>
<dbReference type="SUPFAM" id="SSF53790">
    <property type="entry name" value="Tetrapyrrole methylase"/>
    <property type="match status" value="1"/>
</dbReference>
<dbReference type="InterPro" id="IPR014777">
    <property type="entry name" value="4pyrrole_Mease_sub1"/>
</dbReference>
<keyword evidence="3 6" id="KW-0489">Methyltransferase</keyword>
<dbReference type="InterPro" id="IPR000878">
    <property type="entry name" value="4pyrrol_Mease"/>
</dbReference>
<accession>A0ABU5RUG0</accession>
<dbReference type="EC" id="2.1.1.198" evidence="6"/>
<dbReference type="GO" id="GO:0008168">
    <property type="term" value="F:methyltransferase activity"/>
    <property type="evidence" value="ECO:0007669"/>
    <property type="project" value="UniProtKB-KW"/>
</dbReference>
<dbReference type="Proteomes" id="UP001304461">
    <property type="component" value="Unassembled WGS sequence"/>
</dbReference>
<comment type="similarity">
    <text evidence="6">Belongs to the methyltransferase superfamily. RsmI family.</text>
</comment>
<name>A0ABU5RUG0_9CYAN</name>
<evidence type="ECO:0000259" key="7">
    <source>
        <dbReference type="Pfam" id="PF00590"/>
    </source>
</evidence>
<sequence>MQEHEPAAGVLYLVGTPIGNLDDLSPRARRVLAGADRVACEDTRRSGLLLHHLGIRAPLLSFHQHNQTARIPQLLAALEAGEAIAVISDAGLPGVSDPGQELAAAARAAGRQVICVPGPSAVTTALVSSGLPTGRFCFEGFLPPKGGPRRQRLEALAGEERTIVLFEAPHRLLALLEDLLAVLGDRPLQVARELTKRHEEQVGPSVAAALEHFQRTPPQGECTLVLGGAPPAAAPVWDEVDLRRALGELVAGGLSNREAARTLAERSGHSRRDLYALLHREPSD</sequence>
<dbReference type="PANTHER" id="PTHR46111">
    <property type="entry name" value="RIBOSOMAL RNA SMALL SUBUNIT METHYLTRANSFERASE I"/>
    <property type="match status" value="1"/>
</dbReference>
<comment type="function">
    <text evidence="6">Catalyzes the 2'-O-methylation of the ribose of cytidine 1402 (C1402) in 16S rRNA.</text>
</comment>
<evidence type="ECO:0000256" key="4">
    <source>
        <dbReference type="ARBA" id="ARBA00022679"/>
    </source>
</evidence>
<dbReference type="RefSeq" id="WP_323305454.1">
    <property type="nucleotide sequence ID" value="NZ_JAYGHX010000005.1"/>
</dbReference>
<dbReference type="EMBL" id="JAYGHX010000005">
    <property type="protein sequence ID" value="MEA5391420.1"/>
    <property type="molecule type" value="Genomic_DNA"/>
</dbReference>
<feature type="domain" description="Tetrapyrrole methylase" evidence="7">
    <location>
        <begin position="11"/>
        <end position="202"/>
    </location>
</feature>
<proteinExistence type="inferred from homology"/>
<evidence type="ECO:0000313" key="8">
    <source>
        <dbReference type="EMBL" id="MEA5391420.1"/>
    </source>
</evidence>
<evidence type="ECO:0000313" key="9">
    <source>
        <dbReference type="Proteomes" id="UP001304461"/>
    </source>
</evidence>
<dbReference type="Gene3D" id="3.40.1010.10">
    <property type="entry name" value="Cobalt-precorrin-4 Transmethylase, Domain 1"/>
    <property type="match status" value="1"/>
</dbReference>
<evidence type="ECO:0000256" key="3">
    <source>
        <dbReference type="ARBA" id="ARBA00022603"/>
    </source>
</evidence>
<dbReference type="PROSITE" id="PS01296">
    <property type="entry name" value="RSMI"/>
    <property type="match status" value="1"/>
</dbReference>
<comment type="subcellular location">
    <subcellularLocation>
        <location evidence="6">Cytoplasm</location>
    </subcellularLocation>
</comment>
<keyword evidence="1 6" id="KW-0963">Cytoplasm</keyword>
<dbReference type="CDD" id="cd11648">
    <property type="entry name" value="RsmI"/>
    <property type="match status" value="1"/>
</dbReference>
<evidence type="ECO:0000256" key="1">
    <source>
        <dbReference type="ARBA" id="ARBA00022490"/>
    </source>
</evidence>
<organism evidence="8 9">
    <name type="scientific">Cyanobium gracile UHCC 0139</name>
    <dbReference type="NCBI Taxonomy" id="3110308"/>
    <lineage>
        <taxon>Bacteria</taxon>
        <taxon>Bacillati</taxon>
        <taxon>Cyanobacteriota</taxon>
        <taxon>Cyanophyceae</taxon>
        <taxon>Synechococcales</taxon>
        <taxon>Prochlorococcaceae</taxon>
        <taxon>Cyanobium</taxon>
    </lineage>
</organism>
<dbReference type="InterPro" id="IPR035996">
    <property type="entry name" value="4pyrrol_Methylase_sf"/>
</dbReference>
<dbReference type="InterPro" id="IPR018063">
    <property type="entry name" value="SAM_MeTrfase_RsmI_CS"/>
</dbReference>